<gene>
    <name evidence="1" type="ORF">Lalb_Chr21g0319541</name>
</gene>
<reference evidence="2" key="1">
    <citation type="journal article" date="2020" name="Nat. Commun.">
        <title>Genome sequence of the cluster root forming white lupin.</title>
        <authorList>
            <person name="Hufnagel B."/>
            <person name="Marques A."/>
            <person name="Soriano A."/>
            <person name="Marques L."/>
            <person name="Divol F."/>
            <person name="Doumas P."/>
            <person name="Sallet E."/>
            <person name="Mancinotti D."/>
            <person name="Carrere S."/>
            <person name="Marande W."/>
            <person name="Arribat S."/>
            <person name="Keller J."/>
            <person name="Huneau C."/>
            <person name="Blein T."/>
            <person name="Aime D."/>
            <person name="Laguerre M."/>
            <person name="Taylor J."/>
            <person name="Schubert V."/>
            <person name="Nelson M."/>
            <person name="Geu-Flores F."/>
            <person name="Crespi M."/>
            <person name="Gallardo-Guerrero K."/>
            <person name="Delaux P.-M."/>
            <person name="Salse J."/>
            <person name="Berges H."/>
            <person name="Guyot R."/>
            <person name="Gouzy J."/>
            <person name="Peret B."/>
        </authorList>
    </citation>
    <scope>NUCLEOTIDE SEQUENCE [LARGE SCALE GENOMIC DNA]</scope>
    <source>
        <strain evidence="2">cv. Amiga</strain>
    </source>
</reference>
<dbReference type="EMBL" id="WOCE01000021">
    <property type="protein sequence ID" value="KAE9590435.1"/>
    <property type="molecule type" value="Genomic_DNA"/>
</dbReference>
<proteinExistence type="predicted"/>
<dbReference type="OrthoDB" id="696485at2759"/>
<keyword evidence="2" id="KW-1185">Reference proteome</keyword>
<organism evidence="1 2">
    <name type="scientific">Lupinus albus</name>
    <name type="common">White lupine</name>
    <name type="synonym">Lupinus termis</name>
    <dbReference type="NCBI Taxonomy" id="3870"/>
    <lineage>
        <taxon>Eukaryota</taxon>
        <taxon>Viridiplantae</taxon>
        <taxon>Streptophyta</taxon>
        <taxon>Embryophyta</taxon>
        <taxon>Tracheophyta</taxon>
        <taxon>Spermatophyta</taxon>
        <taxon>Magnoliopsida</taxon>
        <taxon>eudicotyledons</taxon>
        <taxon>Gunneridae</taxon>
        <taxon>Pentapetalae</taxon>
        <taxon>rosids</taxon>
        <taxon>fabids</taxon>
        <taxon>Fabales</taxon>
        <taxon>Fabaceae</taxon>
        <taxon>Papilionoideae</taxon>
        <taxon>50 kb inversion clade</taxon>
        <taxon>genistoids sensu lato</taxon>
        <taxon>core genistoids</taxon>
        <taxon>Genisteae</taxon>
        <taxon>Lupinus</taxon>
    </lineage>
</organism>
<accession>A0A6A4NI31</accession>
<keyword evidence="1" id="KW-0695">RNA-directed DNA polymerase</keyword>
<dbReference type="GO" id="GO:0003964">
    <property type="term" value="F:RNA-directed DNA polymerase activity"/>
    <property type="evidence" value="ECO:0007669"/>
    <property type="project" value="UniProtKB-KW"/>
</dbReference>
<sequence length="83" mass="9749">MDALVKQGVHFLNESASLCVFCKSQQEYVNHLFSSCKFSYALWQLIYNWLNISLPLPLVPIHHFSSFLGLMKNRKCWKLWSVI</sequence>
<dbReference type="AlphaFoldDB" id="A0A6A4NI31"/>
<name>A0A6A4NI31_LUPAL</name>
<keyword evidence="1" id="KW-0808">Transferase</keyword>
<evidence type="ECO:0000313" key="1">
    <source>
        <dbReference type="EMBL" id="KAE9590435.1"/>
    </source>
</evidence>
<keyword evidence="1" id="KW-0548">Nucleotidyltransferase</keyword>
<comment type="caution">
    <text evidence="1">The sequence shown here is derived from an EMBL/GenBank/DDBJ whole genome shotgun (WGS) entry which is preliminary data.</text>
</comment>
<evidence type="ECO:0000313" key="2">
    <source>
        <dbReference type="Proteomes" id="UP000447434"/>
    </source>
</evidence>
<dbReference type="Proteomes" id="UP000447434">
    <property type="component" value="Chromosome 21"/>
</dbReference>
<protein>
    <submittedName>
        <fullName evidence="1">Putative reverse transcriptase zinc-binding domain-containing protein</fullName>
    </submittedName>
</protein>